<gene>
    <name evidence="1" type="ORF">GCM10023175_04900</name>
</gene>
<keyword evidence="2" id="KW-1185">Reference proteome</keyword>
<evidence type="ECO:0000313" key="1">
    <source>
        <dbReference type="EMBL" id="GAA4537049.1"/>
    </source>
</evidence>
<dbReference type="Proteomes" id="UP001501598">
    <property type="component" value="Unassembled WGS sequence"/>
</dbReference>
<evidence type="ECO:0000313" key="2">
    <source>
        <dbReference type="Proteomes" id="UP001501598"/>
    </source>
</evidence>
<name>A0ABP8RFY9_9PSEU</name>
<comment type="caution">
    <text evidence="1">The sequence shown here is derived from an EMBL/GenBank/DDBJ whole genome shotgun (WGS) entry which is preliminary data.</text>
</comment>
<proteinExistence type="predicted"/>
<organism evidence="1 2">
    <name type="scientific">Pseudonocardia xishanensis</name>
    <dbReference type="NCBI Taxonomy" id="630995"/>
    <lineage>
        <taxon>Bacteria</taxon>
        <taxon>Bacillati</taxon>
        <taxon>Actinomycetota</taxon>
        <taxon>Actinomycetes</taxon>
        <taxon>Pseudonocardiales</taxon>
        <taxon>Pseudonocardiaceae</taxon>
        <taxon>Pseudonocardia</taxon>
    </lineage>
</organism>
<dbReference type="EMBL" id="BAABGT010000008">
    <property type="protein sequence ID" value="GAA4537049.1"/>
    <property type="molecule type" value="Genomic_DNA"/>
</dbReference>
<protein>
    <submittedName>
        <fullName evidence="1">Uncharacterized protein</fullName>
    </submittedName>
</protein>
<accession>A0ABP8RFY9</accession>
<sequence>MASIDQELVLLTCGDRPVRRFPFHGSRPAARLGRVPGVLAHVPAVSLPARPGRDDVDPVLKEREPTRVIVHGEDADLASVLVRLLRRDRLDIEVAFVPATRRSAVAQAWNLPRDAAALALDAPARPTPLIRDDSGGVLVGRGVVRDVEGEAYCDDELVLRGRTRQLVAVPGPDGVSSLPGRNVRAATGRALQIGCVEAFVEVEGVPHPRPVPRWTWYRHTADWLFVRP</sequence>
<reference evidence="2" key="1">
    <citation type="journal article" date="2019" name="Int. J. Syst. Evol. Microbiol.">
        <title>The Global Catalogue of Microorganisms (GCM) 10K type strain sequencing project: providing services to taxonomists for standard genome sequencing and annotation.</title>
        <authorList>
            <consortium name="The Broad Institute Genomics Platform"/>
            <consortium name="The Broad Institute Genome Sequencing Center for Infectious Disease"/>
            <person name="Wu L."/>
            <person name="Ma J."/>
        </authorList>
    </citation>
    <scope>NUCLEOTIDE SEQUENCE [LARGE SCALE GENOMIC DNA]</scope>
    <source>
        <strain evidence="2">JCM 17906</strain>
    </source>
</reference>